<dbReference type="EMBL" id="BMVX01000057">
    <property type="protein sequence ID" value="GGZ99972.1"/>
    <property type="molecule type" value="Genomic_DNA"/>
</dbReference>
<dbReference type="AlphaFoldDB" id="A0A5P2UUY2"/>
<keyword evidence="5" id="KW-1185">Reference proteome</keyword>
<organism evidence="4 5">
    <name type="scientific">Streptomyces subrutilus</name>
    <dbReference type="NCBI Taxonomy" id="36818"/>
    <lineage>
        <taxon>Bacteria</taxon>
        <taxon>Bacillati</taxon>
        <taxon>Actinomycetota</taxon>
        <taxon>Actinomycetes</taxon>
        <taxon>Kitasatosporales</taxon>
        <taxon>Streptomycetaceae</taxon>
        <taxon>Streptomyces</taxon>
    </lineage>
</organism>
<gene>
    <name evidence="4" type="ORF">CP968_21700</name>
    <name evidence="3" type="ORF">GCM10010371_69070</name>
</gene>
<name>A0A5P2UUY2_9ACTN</name>
<protein>
    <submittedName>
        <fullName evidence="4">ATP-binding protein</fullName>
    </submittedName>
</protein>
<dbReference type="RefSeq" id="WP_150519574.1">
    <property type="nucleotide sequence ID" value="NZ_BMVX01000057.1"/>
</dbReference>
<dbReference type="InterPro" id="IPR038461">
    <property type="entry name" value="Schlafen_AlbA_2_dom_sf"/>
</dbReference>
<dbReference type="EMBL" id="CP023701">
    <property type="protein sequence ID" value="QEU80557.1"/>
    <property type="molecule type" value="Genomic_DNA"/>
</dbReference>
<dbReference type="InterPro" id="IPR007421">
    <property type="entry name" value="Schlafen_AlbA_2_dom"/>
</dbReference>
<dbReference type="Gene3D" id="3.30.950.30">
    <property type="entry name" value="Schlafen, AAA domain"/>
    <property type="match status" value="1"/>
</dbReference>
<keyword evidence="1" id="KW-1133">Transmembrane helix</keyword>
<accession>A0A5P2UUY2</accession>
<keyword evidence="4" id="KW-0547">Nucleotide-binding</keyword>
<feature type="transmembrane region" description="Helical" evidence="1">
    <location>
        <begin position="303"/>
        <end position="321"/>
    </location>
</feature>
<dbReference type="Proteomes" id="UP000326831">
    <property type="component" value="Chromosome"/>
</dbReference>
<dbReference type="KEGG" id="ssub:CP968_21700"/>
<feature type="transmembrane region" description="Helical" evidence="1">
    <location>
        <begin position="179"/>
        <end position="197"/>
    </location>
</feature>
<evidence type="ECO:0000313" key="5">
    <source>
        <dbReference type="Proteomes" id="UP000326831"/>
    </source>
</evidence>
<evidence type="ECO:0000313" key="3">
    <source>
        <dbReference type="EMBL" id="GGZ99972.1"/>
    </source>
</evidence>
<dbReference type="Pfam" id="PF04326">
    <property type="entry name" value="SLFN_AlbA_2"/>
    <property type="match status" value="1"/>
</dbReference>
<dbReference type="PANTHER" id="PTHR30595">
    <property type="entry name" value="GLPR-RELATED TRANSCRIPTIONAL REPRESSOR"/>
    <property type="match status" value="1"/>
</dbReference>
<dbReference type="OrthoDB" id="4234190at2"/>
<dbReference type="GO" id="GO:0005524">
    <property type="term" value="F:ATP binding"/>
    <property type="evidence" value="ECO:0007669"/>
    <property type="project" value="UniProtKB-KW"/>
</dbReference>
<evidence type="ECO:0000256" key="1">
    <source>
        <dbReference type="SAM" id="Phobius"/>
    </source>
</evidence>
<sequence>MPTPEEIEALLTQPEGMELEFKSARVPPSILGRIIAAFSNTRGGVIIVGVGTPRSGESIPETIGVEPARFQRLVDYSLQHLKPHPRISVDTVTIHGKHLGVIKVEATDRSPILYEDQLIVRTEAATSEVVSQHVRLPRRGAKSAWYDRRGMWPAAIAAALITETLFMVSVLRGKEPVEIIPGTIIIGIGCFFAWAVAQIARPRDAQGGSDGTRDRVRQAEETLEEGLRTLDASTAGEASAEQARLALSDLWSVTHRRLDHYHGIALGQAAKSFRNAQIAMTVGFVLLVGFAVAGVMANSTAGAVVAGALGAVSAALAGYVSQTFVKSQETSAGHLRAYFDQPLEFSRYLAAERLIADAGLTSEQRARITESLVQAMIAGPPVNPNEDHGNSSA</sequence>
<feature type="domain" description="Schlafen AlbA-2" evidence="2">
    <location>
        <begin position="15"/>
        <end position="124"/>
    </location>
</feature>
<evidence type="ECO:0000259" key="2">
    <source>
        <dbReference type="Pfam" id="PF04326"/>
    </source>
</evidence>
<dbReference type="PANTHER" id="PTHR30595:SF6">
    <property type="entry name" value="SCHLAFEN ALBA-2 DOMAIN-CONTAINING PROTEIN"/>
    <property type="match status" value="1"/>
</dbReference>
<evidence type="ECO:0000313" key="4">
    <source>
        <dbReference type="EMBL" id="QEU80557.1"/>
    </source>
</evidence>
<feature type="transmembrane region" description="Helical" evidence="1">
    <location>
        <begin position="152"/>
        <end position="173"/>
    </location>
</feature>
<reference evidence="3" key="1">
    <citation type="journal article" date="2014" name="Int. J. Syst. Evol. Microbiol.">
        <title>Complete genome sequence of Corynebacterium casei LMG S-19264T (=DSM 44701T), isolated from a smear-ripened cheese.</title>
        <authorList>
            <consortium name="US DOE Joint Genome Institute (JGI-PGF)"/>
            <person name="Walter F."/>
            <person name="Albersmeier A."/>
            <person name="Kalinowski J."/>
            <person name="Ruckert C."/>
        </authorList>
    </citation>
    <scope>NUCLEOTIDE SEQUENCE</scope>
    <source>
        <strain evidence="3">JCM 4834</strain>
    </source>
</reference>
<keyword evidence="1" id="KW-0472">Membrane</keyword>
<keyword evidence="1" id="KW-0812">Transmembrane</keyword>
<proteinExistence type="predicted"/>
<feature type="transmembrane region" description="Helical" evidence="1">
    <location>
        <begin position="278"/>
        <end position="297"/>
    </location>
</feature>
<reference evidence="4 5" key="2">
    <citation type="submission" date="2017-09" db="EMBL/GenBank/DDBJ databases">
        <authorList>
            <person name="Lee N."/>
            <person name="Cho B.-K."/>
        </authorList>
    </citation>
    <scope>NUCLEOTIDE SEQUENCE [LARGE SCALE GENOMIC DNA]</scope>
    <source>
        <strain evidence="4 5">ATCC 27467</strain>
    </source>
</reference>
<keyword evidence="4" id="KW-0067">ATP-binding</keyword>
<dbReference type="Proteomes" id="UP000634660">
    <property type="component" value="Unassembled WGS sequence"/>
</dbReference>
<reference evidence="3" key="3">
    <citation type="submission" date="2020-09" db="EMBL/GenBank/DDBJ databases">
        <authorList>
            <person name="Sun Q."/>
            <person name="Ohkuma M."/>
        </authorList>
    </citation>
    <scope>NUCLEOTIDE SEQUENCE</scope>
    <source>
        <strain evidence="3">JCM 4834</strain>
    </source>
</reference>